<accession>W9RFT9</accession>
<sequence>MVTNFCRKYFQNEEKVSIIQLSNTRQRRGKDLLDFVQRFRDHALDSYDENDEAALVDIYINNIILEPARPPPSKKQSAPSSKALLPPLPYSNKELHVVLEQLLCDEVILPFMPRKPPSEFDKKHLRNKELPCKCRPLRELESEEELQLALNNIVRKVHEPPAGPSVDMLRWELATKEGRLVAK</sequence>
<name>W9RFT9_9ROSA</name>
<dbReference type="EMBL" id="KE344146">
    <property type="protein sequence ID" value="EXB54021.1"/>
    <property type="molecule type" value="Genomic_DNA"/>
</dbReference>
<evidence type="ECO:0000313" key="1">
    <source>
        <dbReference type="EMBL" id="EXB54021.1"/>
    </source>
</evidence>
<dbReference type="AlphaFoldDB" id="W9RFT9"/>
<organism evidence="1 2">
    <name type="scientific">Morus notabilis</name>
    <dbReference type="NCBI Taxonomy" id="981085"/>
    <lineage>
        <taxon>Eukaryota</taxon>
        <taxon>Viridiplantae</taxon>
        <taxon>Streptophyta</taxon>
        <taxon>Embryophyta</taxon>
        <taxon>Tracheophyta</taxon>
        <taxon>Spermatophyta</taxon>
        <taxon>Magnoliopsida</taxon>
        <taxon>eudicotyledons</taxon>
        <taxon>Gunneridae</taxon>
        <taxon>Pentapetalae</taxon>
        <taxon>rosids</taxon>
        <taxon>fabids</taxon>
        <taxon>Rosales</taxon>
        <taxon>Moraceae</taxon>
        <taxon>Moreae</taxon>
        <taxon>Morus</taxon>
    </lineage>
</organism>
<evidence type="ECO:0000313" key="2">
    <source>
        <dbReference type="Proteomes" id="UP000030645"/>
    </source>
</evidence>
<evidence type="ECO:0008006" key="3">
    <source>
        <dbReference type="Google" id="ProtNLM"/>
    </source>
</evidence>
<gene>
    <name evidence="1" type="ORF">L484_012813</name>
</gene>
<reference evidence="2" key="1">
    <citation type="submission" date="2013-01" db="EMBL/GenBank/DDBJ databases">
        <title>Draft Genome Sequence of a Mulberry Tree, Morus notabilis C.K. Schneid.</title>
        <authorList>
            <person name="He N."/>
            <person name="Zhao S."/>
        </authorList>
    </citation>
    <scope>NUCLEOTIDE SEQUENCE</scope>
</reference>
<protein>
    <recommendedName>
        <fullName evidence="3">Retrotransposon gag domain-containing protein</fullName>
    </recommendedName>
</protein>
<dbReference type="Proteomes" id="UP000030645">
    <property type="component" value="Unassembled WGS sequence"/>
</dbReference>
<keyword evidence="2" id="KW-1185">Reference proteome</keyword>
<proteinExistence type="predicted"/>